<dbReference type="EMBL" id="MHRK01000019">
    <property type="protein sequence ID" value="OHA24077.1"/>
    <property type="molecule type" value="Genomic_DNA"/>
</dbReference>
<proteinExistence type="predicted"/>
<evidence type="ECO:0000313" key="1">
    <source>
        <dbReference type="EMBL" id="OHA24077.1"/>
    </source>
</evidence>
<evidence type="ECO:0000313" key="2">
    <source>
        <dbReference type="Proteomes" id="UP000177130"/>
    </source>
</evidence>
<protein>
    <submittedName>
        <fullName evidence="1">Uncharacterized protein</fullName>
    </submittedName>
</protein>
<organism evidence="1 2">
    <name type="scientific">Candidatus Taylorbacteria bacterium RIFCSPHIGHO2_02_FULL_43_32b</name>
    <dbReference type="NCBI Taxonomy" id="1802306"/>
    <lineage>
        <taxon>Bacteria</taxon>
        <taxon>Candidatus Tayloriibacteriota</taxon>
    </lineage>
</organism>
<reference evidence="1 2" key="1">
    <citation type="journal article" date="2016" name="Nat. Commun.">
        <title>Thousands of microbial genomes shed light on interconnected biogeochemical processes in an aquifer system.</title>
        <authorList>
            <person name="Anantharaman K."/>
            <person name="Brown C.T."/>
            <person name="Hug L.A."/>
            <person name="Sharon I."/>
            <person name="Castelle C.J."/>
            <person name="Probst A.J."/>
            <person name="Thomas B.C."/>
            <person name="Singh A."/>
            <person name="Wilkins M.J."/>
            <person name="Karaoz U."/>
            <person name="Brodie E.L."/>
            <person name="Williams K.H."/>
            <person name="Hubbard S.S."/>
            <person name="Banfield J.F."/>
        </authorList>
    </citation>
    <scope>NUCLEOTIDE SEQUENCE [LARGE SCALE GENOMIC DNA]</scope>
</reference>
<dbReference type="AlphaFoldDB" id="A0A1G2MJN3"/>
<accession>A0A1G2MJN3</accession>
<sequence>MSQQKAAYLATFCCDKADALRIRCPREKTGRRSQPGKNKIADAVNILRRRKGNVENWKIIGRFLAVLNHIVEVFKKLEVSLDILEWLVGEGKEFFEKSVLTPLVAEFRKTERVRVVNETTIMVNLDAPPRLPFEGAVVANIPKGKGWVEVERRTDGLYVDGKNAILHLSDNQKGKLVIVGTEFRKELEKMDVLHPNIMDALCDHLRLIPEDWKKNEDGEILYIHFWDVVFRDSDDNLFVRCFYWDDGSWCRYYGRLGVDWDRLDPAAVRAS</sequence>
<name>A0A1G2MJN3_9BACT</name>
<dbReference type="Proteomes" id="UP000177130">
    <property type="component" value="Unassembled WGS sequence"/>
</dbReference>
<gene>
    <name evidence="1" type="ORF">A3C72_03000</name>
</gene>
<comment type="caution">
    <text evidence="1">The sequence shown here is derived from an EMBL/GenBank/DDBJ whole genome shotgun (WGS) entry which is preliminary data.</text>
</comment>